<reference evidence="3" key="1">
    <citation type="journal article" date="2019" name="Int. J. Syst. Evol. Microbiol.">
        <title>The Global Catalogue of Microorganisms (GCM) 10K type strain sequencing project: providing services to taxonomists for standard genome sequencing and annotation.</title>
        <authorList>
            <consortium name="The Broad Institute Genomics Platform"/>
            <consortium name="The Broad Institute Genome Sequencing Center for Infectious Disease"/>
            <person name="Wu L."/>
            <person name="Ma J."/>
        </authorList>
    </citation>
    <scope>NUCLEOTIDE SEQUENCE [LARGE SCALE GENOMIC DNA]</scope>
    <source>
        <strain evidence="3">JCM 17926</strain>
    </source>
</reference>
<dbReference type="Proteomes" id="UP001500552">
    <property type="component" value="Unassembled WGS sequence"/>
</dbReference>
<proteinExistence type="predicted"/>
<dbReference type="EMBL" id="BAABHC010000005">
    <property type="protein sequence ID" value="GAA4429425.1"/>
    <property type="molecule type" value="Genomic_DNA"/>
</dbReference>
<evidence type="ECO:0000313" key="2">
    <source>
        <dbReference type="EMBL" id="GAA4429425.1"/>
    </source>
</evidence>
<protein>
    <submittedName>
        <fullName evidence="2">Uncharacterized protein</fullName>
    </submittedName>
</protein>
<feature type="signal peptide" evidence="1">
    <location>
        <begin position="1"/>
        <end position="32"/>
    </location>
</feature>
<sequence length="153" mass="17337">MKRKDFKCLYPFLITFLFSLSLFSCKQQQASAAEDQEEPGEVEALKGGVMGVHDEIMPRIGTLMHLKKELKEKVAQLDTADADSKDEAAALLLTIKDLEEADEAMMQWMRTYEDPDQAMGKARALEYLELKRKEILTVKEKMEASETAAKSML</sequence>
<evidence type="ECO:0000313" key="3">
    <source>
        <dbReference type="Proteomes" id="UP001500552"/>
    </source>
</evidence>
<name>A0ABP8LGT6_9BACT</name>
<evidence type="ECO:0000256" key="1">
    <source>
        <dbReference type="SAM" id="SignalP"/>
    </source>
</evidence>
<organism evidence="2 3">
    <name type="scientific">Pontibacter saemangeumensis</name>
    <dbReference type="NCBI Taxonomy" id="1084525"/>
    <lineage>
        <taxon>Bacteria</taxon>
        <taxon>Pseudomonadati</taxon>
        <taxon>Bacteroidota</taxon>
        <taxon>Cytophagia</taxon>
        <taxon>Cytophagales</taxon>
        <taxon>Hymenobacteraceae</taxon>
        <taxon>Pontibacter</taxon>
    </lineage>
</organism>
<keyword evidence="3" id="KW-1185">Reference proteome</keyword>
<feature type="chain" id="PRO_5046657468" evidence="1">
    <location>
        <begin position="33"/>
        <end position="153"/>
    </location>
</feature>
<dbReference type="PROSITE" id="PS51257">
    <property type="entry name" value="PROKAR_LIPOPROTEIN"/>
    <property type="match status" value="1"/>
</dbReference>
<gene>
    <name evidence="2" type="ORF">GCM10023188_14770</name>
</gene>
<accession>A0ABP8LGT6</accession>
<comment type="caution">
    <text evidence="2">The sequence shown here is derived from an EMBL/GenBank/DDBJ whole genome shotgun (WGS) entry which is preliminary data.</text>
</comment>
<dbReference type="RefSeq" id="WP_345157963.1">
    <property type="nucleotide sequence ID" value="NZ_BAABHC010000005.1"/>
</dbReference>
<keyword evidence="1" id="KW-0732">Signal</keyword>